<dbReference type="KEGG" id="cga:Celgi_1564"/>
<dbReference type="Proteomes" id="UP000000485">
    <property type="component" value="Chromosome"/>
</dbReference>
<dbReference type="GO" id="GO:0005886">
    <property type="term" value="C:plasma membrane"/>
    <property type="evidence" value="ECO:0007669"/>
    <property type="project" value="UniProtKB-SubCell"/>
</dbReference>
<dbReference type="EMBL" id="CP002665">
    <property type="protein sequence ID" value="AEI12075.1"/>
    <property type="molecule type" value="Genomic_DNA"/>
</dbReference>
<gene>
    <name evidence="14" type="ordered locus">Celgi_1564</name>
</gene>
<dbReference type="SUPFAM" id="SSF47384">
    <property type="entry name" value="Homodimeric domain of signal transducing histidine kinase"/>
    <property type="match status" value="1"/>
</dbReference>
<dbReference type="GO" id="GO:0000155">
    <property type="term" value="F:phosphorelay sensor kinase activity"/>
    <property type="evidence" value="ECO:0007669"/>
    <property type="project" value="InterPro"/>
</dbReference>
<dbReference type="FunFam" id="3.30.565.10:FF:000006">
    <property type="entry name" value="Sensor histidine kinase WalK"/>
    <property type="match status" value="1"/>
</dbReference>
<feature type="transmembrane region" description="Helical" evidence="11">
    <location>
        <begin position="81"/>
        <end position="101"/>
    </location>
</feature>
<keyword evidence="15" id="KW-1185">Reference proteome</keyword>
<comment type="catalytic activity">
    <reaction evidence="1">
        <text>ATP + protein L-histidine = ADP + protein N-phospho-L-histidine.</text>
        <dbReference type="EC" id="2.7.13.3"/>
    </reaction>
</comment>
<keyword evidence="11" id="KW-0472">Membrane</keyword>
<dbReference type="SUPFAM" id="SSF158472">
    <property type="entry name" value="HAMP domain-like"/>
    <property type="match status" value="1"/>
</dbReference>
<evidence type="ECO:0000313" key="14">
    <source>
        <dbReference type="EMBL" id="AEI12075.1"/>
    </source>
</evidence>
<dbReference type="InterPro" id="IPR003594">
    <property type="entry name" value="HATPase_dom"/>
</dbReference>
<dbReference type="PRINTS" id="PR00344">
    <property type="entry name" value="BCTRLSENSOR"/>
</dbReference>
<keyword evidence="8 11" id="KW-1133">Transmembrane helix</keyword>
<proteinExistence type="predicted"/>
<keyword evidence="10" id="KW-0175">Coiled coil</keyword>
<dbReference type="InterPro" id="IPR005467">
    <property type="entry name" value="His_kinase_dom"/>
</dbReference>
<evidence type="ECO:0000259" key="12">
    <source>
        <dbReference type="PROSITE" id="PS50109"/>
    </source>
</evidence>
<dbReference type="Gene3D" id="6.10.340.10">
    <property type="match status" value="1"/>
</dbReference>
<evidence type="ECO:0000313" key="15">
    <source>
        <dbReference type="Proteomes" id="UP000000485"/>
    </source>
</evidence>
<dbReference type="InterPro" id="IPR036097">
    <property type="entry name" value="HisK_dim/P_sf"/>
</dbReference>
<feature type="coiled-coil region" evidence="10">
    <location>
        <begin position="137"/>
        <end position="164"/>
    </location>
</feature>
<evidence type="ECO:0000256" key="10">
    <source>
        <dbReference type="SAM" id="Coils"/>
    </source>
</evidence>
<protein>
    <recommendedName>
        <fullName evidence="3">histidine kinase</fullName>
        <ecNumber evidence="3">2.7.13.3</ecNumber>
    </recommendedName>
</protein>
<keyword evidence="6 11" id="KW-0812">Transmembrane</keyword>
<dbReference type="Pfam" id="PF02518">
    <property type="entry name" value="HATPase_c"/>
    <property type="match status" value="1"/>
</dbReference>
<dbReference type="PANTHER" id="PTHR43711">
    <property type="entry name" value="TWO-COMPONENT HISTIDINE KINASE"/>
    <property type="match status" value="1"/>
</dbReference>
<dbReference type="Pfam" id="PF00512">
    <property type="entry name" value="HisKA"/>
    <property type="match status" value="1"/>
</dbReference>
<comment type="subcellular location">
    <subcellularLocation>
        <location evidence="2">Cell membrane</location>
    </subcellularLocation>
</comment>
<dbReference type="InterPro" id="IPR036890">
    <property type="entry name" value="HATPase_C_sf"/>
</dbReference>
<name>F8A4X2_CELGA</name>
<dbReference type="EC" id="2.7.13.3" evidence="3"/>
<dbReference type="PANTHER" id="PTHR43711:SF1">
    <property type="entry name" value="HISTIDINE KINASE 1"/>
    <property type="match status" value="1"/>
</dbReference>
<dbReference type="InterPro" id="IPR003661">
    <property type="entry name" value="HisK_dim/P_dom"/>
</dbReference>
<dbReference type="AlphaFoldDB" id="F8A4X2"/>
<evidence type="ECO:0000256" key="9">
    <source>
        <dbReference type="ARBA" id="ARBA00023012"/>
    </source>
</evidence>
<dbReference type="InterPro" id="IPR004358">
    <property type="entry name" value="Sig_transdc_His_kin-like_C"/>
</dbReference>
<evidence type="ECO:0000256" key="4">
    <source>
        <dbReference type="ARBA" id="ARBA00022553"/>
    </source>
</evidence>
<evidence type="ECO:0000256" key="1">
    <source>
        <dbReference type="ARBA" id="ARBA00000085"/>
    </source>
</evidence>
<dbReference type="PROSITE" id="PS50109">
    <property type="entry name" value="HIS_KIN"/>
    <property type="match status" value="1"/>
</dbReference>
<organism evidence="14 15">
    <name type="scientific">Cellulomonas gilvus (strain ATCC 13127 / NRRL B-14078)</name>
    <name type="common">Cellvibrio gilvus</name>
    <dbReference type="NCBI Taxonomy" id="593907"/>
    <lineage>
        <taxon>Bacteria</taxon>
        <taxon>Bacillati</taxon>
        <taxon>Actinomycetota</taxon>
        <taxon>Actinomycetes</taxon>
        <taxon>Micrococcales</taxon>
        <taxon>Cellulomonadaceae</taxon>
        <taxon>Cellulomonas</taxon>
    </lineage>
</organism>
<evidence type="ECO:0000256" key="5">
    <source>
        <dbReference type="ARBA" id="ARBA00022679"/>
    </source>
</evidence>
<dbReference type="CDD" id="cd06225">
    <property type="entry name" value="HAMP"/>
    <property type="match status" value="1"/>
</dbReference>
<dbReference type="Pfam" id="PF00672">
    <property type="entry name" value="HAMP"/>
    <property type="match status" value="1"/>
</dbReference>
<feature type="transmembrane region" description="Helical" evidence="11">
    <location>
        <begin position="21"/>
        <end position="47"/>
    </location>
</feature>
<evidence type="ECO:0000256" key="3">
    <source>
        <dbReference type="ARBA" id="ARBA00012438"/>
    </source>
</evidence>
<dbReference type="CDD" id="cd00075">
    <property type="entry name" value="HATPase"/>
    <property type="match status" value="1"/>
</dbReference>
<dbReference type="Gene3D" id="3.30.565.10">
    <property type="entry name" value="Histidine kinase-like ATPase, C-terminal domain"/>
    <property type="match status" value="1"/>
</dbReference>
<dbReference type="SMART" id="SM00304">
    <property type="entry name" value="HAMP"/>
    <property type="match status" value="1"/>
</dbReference>
<feature type="domain" description="Histidine kinase" evidence="12">
    <location>
        <begin position="164"/>
        <end position="377"/>
    </location>
</feature>
<dbReference type="SMART" id="SM00387">
    <property type="entry name" value="HATPase_c"/>
    <property type="match status" value="1"/>
</dbReference>
<dbReference type="SUPFAM" id="SSF55874">
    <property type="entry name" value="ATPase domain of HSP90 chaperone/DNA topoisomerase II/histidine kinase"/>
    <property type="match status" value="1"/>
</dbReference>
<keyword evidence="4" id="KW-0597">Phosphoprotein</keyword>
<evidence type="ECO:0000256" key="2">
    <source>
        <dbReference type="ARBA" id="ARBA00004236"/>
    </source>
</evidence>
<evidence type="ECO:0000259" key="13">
    <source>
        <dbReference type="PROSITE" id="PS50885"/>
    </source>
</evidence>
<dbReference type="CDD" id="cd00082">
    <property type="entry name" value="HisKA"/>
    <property type="match status" value="1"/>
</dbReference>
<feature type="domain" description="HAMP" evidence="13">
    <location>
        <begin position="103"/>
        <end position="156"/>
    </location>
</feature>
<dbReference type="PROSITE" id="PS50885">
    <property type="entry name" value="HAMP"/>
    <property type="match status" value="1"/>
</dbReference>
<evidence type="ECO:0000256" key="8">
    <source>
        <dbReference type="ARBA" id="ARBA00022989"/>
    </source>
</evidence>
<accession>F8A4X2</accession>
<evidence type="ECO:0000256" key="6">
    <source>
        <dbReference type="ARBA" id="ARBA00022692"/>
    </source>
</evidence>
<dbReference type="InterPro" id="IPR003660">
    <property type="entry name" value="HAMP_dom"/>
</dbReference>
<evidence type="ECO:0000256" key="11">
    <source>
        <dbReference type="SAM" id="Phobius"/>
    </source>
</evidence>
<dbReference type="InterPro" id="IPR050736">
    <property type="entry name" value="Sensor_HK_Regulatory"/>
</dbReference>
<sequence length="377" mass="38140">MTAPASGPPPRSAPAGVARGLGARLLTALVVVLVAGGATAWLVAAAVGPGLFHTHMVSAGLGDHDAAVLHAERAFREASTVALAVALGAAAVASVAVSLVLTRRIGRSLAAVSAATARLAAGRYDERVPASALGAEFDELAASVNALAARLQDAERLRARLLADVAHELRTPVATLTGYLEAVEDGVRPLDASTIAVLRDQAVRLTRLAQDLADVTHAEGGDLVLDRAPVAPVDLLRAAGAAHEPVPGGPALVVDAAPGLPRVRVDRTRMAQVLDNLVANAVRHTPPEGTVTLTATRTGTGVQLSVTDTGEGIAAEDLPHVFERFYRAGTARDRTHGGAGIGLAISRALTEAHGGTLTATSAGPGAGATFTVTLPVD</sequence>
<keyword evidence="9" id="KW-0902">Two-component regulatory system</keyword>
<dbReference type="Gene3D" id="1.10.287.130">
    <property type="match status" value="1"/>
</dbReference>
<keyword evidence="7 14" id="KW-0418">Kinase</keyword>
<keyword evidence="5" id="KW-0808">Transferase</keyword>
<reference evidence="15" key="1">
    <citation type="submission" date="2011-04" db="EMBL/GenBank/DDBJ databases">
        <title>Complete sequence of Cellvibrio gilvus ATCC 13127.</title>
        <authorList>
            <person name="Lucas S."/>
            <person name="Han J."/>
            <person name="Lapidus A."/>
            <person name="Cheng J.-F."/>
            <person name="Goodwin L."/>
            <person name="Pitluck S."/>
            <person name="Peters L."/>
            <person name="Munk A."/>
            <person name="Detter J.C."/>
            <person name="Han C."/>
            <person name="Tapia R."/>
            <person name="Land M."/>
            <person name="Hauser L."/>
            <person name="Kyrpides N."/>
            <person name="Ivanova N."/>
            <person name="Ovchinnikova G."/>
            <person name="Pagani I."/>
            <person name="Mead D."/>
            <person name="Brumm P."/>
            <person name="Woyke T."/>
        </authorList>
    </citation>
    <scope>NUCLEOTIDE SEQUENCE [LARGE SCALE GENOMIC DNA]</scope>
    <source>
        <strain evidence="15">ATCC 13127 / NRRL B-14078</strain>
    </source>
</reference>
<dbReference type="eggNOG" id="COG5002">
    <property type="taxonomic scope" value="Bacteria"/>
</dbReference>
<dbReference type="OrthoDB" id="9757990at2"/>
<dbReference type="STRING" id="593907.Celgi_1564"/>
<evidence type="ECO:0000256" key="7">
    <source>
        <dbReference type="ARBA" id="ARBA00022777"/>
    </source>
</evidence>
<dbReference type="SMART" id="SM00388">
    <property type="entry name" value="HisKA"/>
    <property type="match status" value="1"/>
</dbReference>
<dbReference type="HOGENOM" id="CLU_000445_89_3_11"/>
<dbReference type="RefSeq" id="WP_013883594.1">
    <property type="nucleotide sequence ID" value="NC_015671.1"/>
</dbReference>